<accession>A0A5K1EH40</accession>
<gene>
    <name evidence="3" type="ORF">NYM_LOCUS22366</name>
</gene>
<dbReference type="Pfam" id="PF13837">
    <property type="entry name" value="Myb_DNA-bind_4"/>
    <property type="match status" value="1"/>
</dbReference>
<proteinExistence type="predicted"/>
<dbReference type="OrthoDB" id="1727874at2759"/>
<dbReference type="InterPro" id="IPR044822">
    <property type="entry name" value="Myb_DNA-bind_4"/>
</dbReference>
<evidence type="ECO:0000256" key="1">
    <source>
        <dbReference type="SAM" id="MobiDB-lite"/>
    </source>
</evidence>
<feature type="region of interest" description="Disordered" evidence="1">
    <location>
        <begin position="1"/>
        <end position="112"/>
    </location>
</feature>
<evidence type="ECO:0000313" key="3">
    <source>
        <dbReference type="EMBL" id="VVW50065.1"/>
    </source>
</evidence>
<protein>
    <recommendedName>
        <fullName evidence="2">Myb/SANT-like DNA-binding domain-containing protein</fullName>
    </recommendedName>
</protein>
<feature type="region of interest" description="Disordered" evidence="1">
    <location>
        <begin position="144"/>
        <end position="164"/>
    </location>
</feature>
<dbReference type="OMA" id="NSCGHNG"/>
<reference evidence="3" key="1">
    <citation type="submission" date="2019-09" db="EMBL/GenBank/DDBJ databases">
        <authorList>
            <person name="Zhang L."/>
        </authorList>
    </citation>
    <scope>NUCLEOTIDE SEQUENCE</scope>
</reference>
<feature type="compositionally biased region" description="Polar residues" evidence="1">
    <location>
        <begin position="74"/>
        <end position="86"/>
    </location>
</feature>
<evidence type="ECO:0000259" key="2">
    <source>
        <dbReference type="Pfam" id="PF13837"/>
    </source>
</evidence>
<dbReference type="PANTHER" id="PTHR46327:SF2">
    <property type="entry name" value="SEQUENCE-SPECIFIC DNA BINDING TRANSCRIPTION FACTOR"/>
    <property type="match status" value="1"/>
</dbReference>
<sequence length="465" mass="52555">MESNGGMPGSMLPGMGSGMLGLEVPPHQQQHHHLQQQQLSSFASSLVHDANTSHHHPQQPQPQQKHPYGMPMTTKATAAGKQQMSFSDEEETASGYIAEDGNGGPGDGRAVKKASPWQRMKWTDDMVRLLIMVVFFVGDDAAGLDSGTGDKKKPGGSGGGMLQKKGKWKSVSKAMLDRGYYVSPQQCEDKFNDLNKRYKRVNDILGKGTACRVVENQSLLETMDHISPKMKEEVRKLLNSKHLFFKEMCAYHSSCTDGHHPCEADAPAIVQQLQQQQLSRPQNPPCFNQDMVPIHKEAEDENEHDDDDGEDDDEEEDEEEDDGGDGYENEAGGEEKRASAKRLRRSSGNGSVSSLSTMLHQLNSELASELQDAGKTVWERRQWIRSRSLLLEEEKVRFQSQAFELEKQRFKWQKFSRKKERELQRMKLENERMRLDNERMLLVLRQKEVEIDGMIKRSEPSSITG</sequence>
<dbReference type="EMBL" id="LR721784">
    <property type="protein sequence ID" value="VVW50065.1"/>
    <property type="molecule type" value="Genomic_DNA"/>
</dbReference>
<name>A0A5K1EH40_9MAGN</name>
<feature type="compositionally biased region" description="Acidic residues" evidence="1">
    <location>
        <begin position="299"/>
        <end position="332"/>
    </location>
</feature>
<dbReference type="AlphaFoldDB" id="A0A5K1EH40"/>
<organism evidence="3">
    <name type="scientific">Nymphaea colorata</name>
    <name type="common">pocket water lily</name>
    <dbReference type="NCBI Taxonomy" id="210225"/>
    <lineage>
        <taxon>Eukaryota</taxon>
        <taxon>Viridiplantae</taxon>
        <taxon>Streptophyta</taxon>
        <taxon>Embryophyta</taxon>
        <taxon>Tracheophyta</taxon>
        <taxon>Spermatophyta</taxon>
        <taxon>Magnoliopsida</taxon>
        <taxon>Nymphaeales</taxon>
        <taxon>Nymphaeaceae</taxon>
        <taxon>Nymphaea</taxon>
    </lineage>
</organism>
<feature type="domain" description="Myb/SANT-like DNA-binding" evidence="2">
    <location>
        <begin position="119"/>
        <end position="215"/>
    </location>
</feature>
<dbReference type="Gramene" id="NC6G0258210.1">
    <property type="protein sequence ID" value="NC6G0258210.1:cds"/>
    <property type="gene ID" value="NC6G0258210"/>
</dbReference>
<feature type="region of interest" description="Disordered" evidence="1">
    <location>
        <begin position="298"/>
        <end position="354"/>
    </location>
</feature>
<dbReference type="PANTHER" id="PTHR46327">
    <property type="entry name" value="F16F4.11 PROTEIN-RELATED"/>
    <property type="match status" value="1"/>
</dbReference>
<dbReference type="Gene3D" id="1.10.10.60">
    <property type="entry name" value="Homeodomain-like"/>
    <property type="match status" value="1"/>
</dbReference>